<dbReference type="PANTHER" id="PTHR42794:SF2">
    <property type="entry name" value="ABC TRANSPORTER ATP-BINDING PROTEIN"/>
    <property type="match status" value="1"/>
</dbReference>
<gene>
    <name evidence="4" type="ORF">ABVK50_28445</name>
</gene>
<name>A0AAU8CYP4_9HYPH</name>
<dbReference type="InterPro" id="IPR003439">
    <property type="entry name" value="ABC_transporter-like_ATP-bd"/>
</dbReference>
<dbReference type="Pfam" id="PF00005">
    <property type="entry name" value="ABC_tran"/>
    <property type="match status" value="1"/>
</dbReference>
<dbReference type="InterPro" id="IPR027417">
    <property type="entry name" value="P-loop_NTPase"/>
</dbReference>
<keyword evidence="1" id="KW-0547">Nucleotide-binding</keyword>
<keyword evidence="2 4" id="KW-0067">ATP-binding</keyword>
<dbReference type="SMART" id="SM00382">
    <property type="entry name" value="AAA"/>
    <property type="match status" value="1"/>
</dbReference>
<dbReference type="Gene3D" id="3.40.50.300">
    <property type="entry name" value="P-loop containing nucleotide triphosphate hydrolases"/>
    <property type="match status" value="1"/>
</dbReference>
<accession>A0AAU8CYP4</accession>
<dbReference type="CDD" id="cd03214">
    <property type="entry name" value="ABC_Iron-Siderophores_B12_Hemin"/>
    <property type="match status" value="1"/>
</dbReference>
<protein>
    <submittedName>
        <fullName evidence="4">ABC transporter ATP-binding protein</fullName>
    </submittedName>
</protein>
<evidence type="ECO:0000313" key="4">
    <source>
        <dbReference type="EMBL" id="XCG51915.1"/>
    </source>
</evidence>
<evidence type="ECO:0000256" key="2">
    <source>
        <dbReference type="ARBA" id="ARBA00022840"/>
    </source>
</evidence>
<evidence type="ECO:0000256" key="1">
    <source>
        <dbReference type="ARBA" id="ARBA00022741"/>
    </source>
</evidence>
<sequence>MAGQVTGIVGPNGAGKSTFLRTLFGDHAARRGSLRLGEEQYSPAHRRKWQARIGFMPQDNGSHGGLTALEVVLLGSIEHLSLRLNDVALRRAASVLDRLGMIDLSQRRVETLSGGQRQLVYFAQALMREPAVLLLDEPVSALDMRHQMLLMKQVREITRQRRIITIVVLHDLNLAASFADRLIMIHDGKAEVDGIPRDVLSSQLLERVYGVQTRLHYDPDGRPWVHVHDANEVHRAV</sequence>
<dbReference type="GO" id="GO:0005524">
    <property type="term" value="F:ATP binding"/>
    <property type="evidence" value="ECO:0007669"/>
    <property type="project" value="UniProtKB-KW"/>
</dbReference>
<dbReference type="SUPFAM" id="SSF52540">
    <property type="entry name" value="P-loop containing nucleoside triphosphate hydrolases"/>
    <property type="match status" value="1"/>
</dbReference>
<dbReference type="InterPro" id="IPR003593">
    <property type="entry name" value="AAA+_ATPase"/>
</dbReference>
<dbReference type="PROSITE" id="PS50893">
    <property type="entry name" value="ABC_TRANSPORTER_2"/>
    <property type="match status" value="1"/>
</dbReference>
<organism evidence="4">
    <name type="scientific">Mesorhizobium sp. WSM2240</name>
    <dbReference type="NCBI Taxonomy" id="3228851"/>
    <lineage>
        <taxon>Bacteria</taxon>
        <taxon>Pseudomonadati</taxon>
        <taxon>Pseudomonadota</taxon>
        <taxon>Alphaproteobacteria</taxon>
        <taxon>Hyphomicrobiales</taxon>
        <taxon>Phyllobacteriaceae</taxon>
        <taxon>Mesorhizobium</taxon>
    </lineage>
</organism>
<proteinExistence type="predicted"/>
<dbReference type="EMBL" id="CP159254">
    <property type="protein sequence ID" value="XCG51915.1"/>
    <property type="molecule type" value="Genomic_DNA"/>
</dbReference>
<keyword evidence="4" id="KW-0614">Plasmid</keyword>
<reference evidence="4" key="1">
    <citation type="submission" date="2024-06" db="EMBL/GenBank/DDBJ databases">
        <title>Mesorhizobium karijinii sp. nov., a symbiont of the iconic Swainsona formosa from arid Australia.</title>
        <authorList>
            <person name="Hill Y.J."/>
            <person name="Watkin E.L.J."/>
            <person name="O'Hara G.W."/>
            <person name="Terpolilli J."/>
            <person name="Tye M.L."/>
            <person name="Kohlmeier M.G."/>
        </authorList>
    </citation>
    <scope>NUCLEOTIDE SEQUENCE</scope>
    <source>
        <strain evidence="4">WSM2240</strain>
        <plasmid evidence="4">pMk2240C</plasmid>
    </source>
</reference>
<evidence type="ECO:0000259" key="3">
    <source>
        <dbReference type="PROSITE" id="PS50893"/>
    </source>
</evidence>
<dbReference type="GO" id="GO:0016887">
    <property type="term" value="F:ATP hydrolysis activity"/>
    <property type="evidence" value="ECO:0007669"/>
    <property type="project" value="InterPro"/>
</dbReference>
<geneLocation type="plasmid" evidence="4">
    <name>pMk2240C</name>
</geneLocation>
<dbReference type="PANTHER" id="PTHR42794">
    <property type="entry name" value="HEMIN IMPORT ATP-BINDING PROTEIN HMUV"/>
    <property type="match status" value="1"/>
</dbReference>
<feature type="domain" description="ABC transporter" evidence="3">
    <location>
        <begin position="1"/>
        <end position="212"/>
    </location>
</feature>
<dbReference type="AlphaFoldDB" id="A0AAU8CYP4"/>